<evidence type="ECO:0000313" key="2">
    <source>
        <dbReference type="EMBL" id="QDT09406.1"/>
    </source>
</evidence>
<dbReference type="Pfam" id="PF09359">
    <property type="entry name" value="VTC"/>
    <property type="match status" value="1"/>
</dbReference>
<dbReference type="EMBL" id="CP036526">
    <property type="protein sequence ID" value="QDT09406.1"/>
    <property type="molecule type" value="Genomic_DNA"/>
</dbReference>
<evidence type="ECO:0000313" key="3">
    <source>
        <dbReference type="Proteomes" id="UP000319817"/>
    </source>
</evidence>
<protein>
    <submittedName>
        <fullName evidence="2">VTC domain protein</fullName>
    </submittedName>
</protein>
<dbReference type="InterPro" id="IPR018966">
    <property type="entry name" value="VTC_domain"/>
</dbReference>
<dbReference type="InterPro" id="IPR042267">
    <property type="entry name" value="VTC_sf"/>
</dbReference>
<reference evidence="2 3" key="1">
    <citation type="submission" date="2019-02" db="EMBL/GenBank/DDBJ databases">
        <title>Deep-cultivation of Planctomycetes and their phenomic and genomic characterization uncovers novel biology.</title>
        <authorList>
            <person name="Wiegand S."/>
            <person name="Jogler M."/>
            <person name="Boedeker C."/>
            <person name="Pinto D."/>
            <person name="Vollmers J."/>
            <person name="Rivas-Marin E."/>
            <person name="Kohn T."/>
            <person name="Peeters S.H."/>
            <person name="Heuer A."/>
            <person name="Rast P."/>
            <person name="Oberbeckmann S."/>
            <person name="Bunk B."/>
            <person name="Jeske O."/>
            <person name="Meyerdierks A."/>
            <person name="Storesund J.E."/>
            <person name="Kallscheuer N."/>
            <person name="Luecker S."/>
            <person name="Lage O.M."/>
            <person name="Pohl T."/>
            <person name="Merkel B.J."/>
            <person name="Hornburger P."/>
            <person name="Mueller R.-W."/>
            <person name="Bruemmer F."/>
            <person name="Labrenz M."/>
            <person name="Spormann A.M."/>
            <person name="Op den Camp H."/>
            <person name="Overmann J."/>
            <person name="Amann R."/>
            <person name="Jetten M.S.M."/>
            <person name="Mascher T."/>
            <person name="Medema M.H."/>
            <person name="Devos D.P."/>
            <person name="Kaster A.-K."/>
            <person name="Ovreas L."/>
            <person name="Rohde M."/>
            <person name="Galperin M.Y."/>
            <person name="Jogler C."/>
        </authorList>
    </citation>
    <scope>NUCLEOTIDE SEQUENCE [LARGE SCALE GENOMIC DNA]</scope>
    <source>
        <strain evidence="2 3">K23_9</strain>
    </source>
</reference>
<dbReference type="AlphaFoldDB" id="A0A517NQK5"/>
<organism evidence="2 3">
    <name type="scientific">Stieleria marina</name>
    <dbReference type="NCBI Taxonomy" id="1930275"/>
    <lineage>
        <taxon>Bacteria</taxon>
        <taxon>Pseudomonadati</taxon>
        <taxon>Planctomycetota</taxon>
        <taxon>Planctomycetia</taxon>
        <taxon>Pirellulales</taxon>
        <taxon>Pirellulaceae</taxon>
        <taxon>Stieleria</taxon>
    </lineage>
</organism>
<gene>
    <name evidence="2" type="ORF">K239x_13520</name>
</gene>
<dbReference type="GO" id="GO:0006799">
    <property type="term" value="P:polyphosphate biosynthetic process"/>
    <property type="evidence" value="ECO:0007669"/>
    <property type="project" value="UniProtKB-ARBA"/>
</dbReference>
<name>A0A517NQK5_9BACT</name>
<evidence type="ECO:0000259" key="1">
    <source>
        <dbReference type="Pfam" id="PF09359"/>
    </source>
</evidence>
<keyword evidence="3" id="KW-1185">Reference proteome</keyword>
<sequence>METSALQPTAAIDAWDEGTTRQDLAVRKELKFTFDRGDVGAIRQVLQQRCKRIVHHEPVSWVRSVYFDNESFAACHANLDGLGVRTKVRLRWYDSLQPKRKAYLEIKWRRNRTTGKHRLHLTSPIDLAELNFRTLRRSIRASLPERFVGAFAGYPQPVSIVQYCREHFVTPDRSIRLTMDYALTFYDQFSKSRINTSFPATMGDFVVVEGKTAVGSEQQLRRLLSPLAVRASRCSKYVHSCRLLGLVRCGE</sequence>
<dbReference type="Proteomes" id="UP000319817">
    <property type="component" value="Chromosome"/>
</dbReference>
<feature type="domain" description="VTC" evidence="1">
    <location>
        <begin position="27"/>
        <end position="244"/>
    </location>
</feature>
<proteinExistence type="predicted"/>
<dbReference type="CDD" id="cd07750">
    <property type="entry name" value="PolyPPase_VTC_like"/>
    <property type="match status" value="1"/>
</dbReference>
<accession>A0A517NQK5</accession>
<dbReference type="Gene3D" id="3.20.100.30">
    <property type="entry name" value="VTC, catalytic tunnel domain"/>
    <property type="match status" value="1"/>
</dbReference>
<dbReference type="OrthoDB" id="541850at2"/>